<sequence>MNRIFGTSSRKPKASLQDAIAATDARAGSIEVKVKKLDGELARYKEQMSKLRNGPGKNAIQQRALRTLKQKKMYEAQLAQLQQQTFNMESAAMTTENLRNTMATVDAMQQANKEMKKQYGKIDIDKIEASGFKAPNYTNAHYEMEDLLEQANEIQESLARSYAVPDEIDEADLEAELDALQLEEEEEGASYLADINKVPDFVDEPPVELAEPTAVPQEAAKVTS</sequence>
<comment type="caution">
    <text evidence="4">The sequence shown here is derived from an EMBL/GenBank/DDBJ whole genome shotgun (WGS) entry which is preliminary data.</text>
</comment>
<keyword evidence="5" id="KW-1185">Reference proteome</keyword>
<evidence type="ECO:0000313" key="5">
    <source>
        <dbReference type="Proteomes" id="UP001383192"/>
    </source>
</evidence>
<dbReference type="PANTHER" id="PTHR22761">
    <property type="entry name" value="CHARGED MULTIVESICULAR BODY PROTEIN"/>
    <property type="match status" value="1"/>
</dbReference>
<dbReference type="PANTHER" id="PTHR22761:SF12">
    <property type="entry name" value="CHARGED MULTIVESICULAR BODY PROTEIN 5"/>
    <property type="match status" value="1"/>
</dbReference>
<dbReference type="Gene3D" id="6.10.250.1710">
    <property type="match status" value="1"/>
</dbReference>
<dbReference type="GO" id="GO:0032511">
    <property type="term" value="P:late endosome to vacuole transport via multivesicular body sorting pathway"/>
    <property type="evidence" value="ECO:0007669"/>
    <property type="project" value="TreeGrafter"/>
</dbReference>
<dbReference type="GO" id="GO:0006900">
    <property type="term" value="P:vesicle budding from membrane"/>
    <property type="evidence" value="ECO:0007669"/>
    <property type="project" value="TreeGrafter"/>
</dbReference>
<organism evidence="4 5">
    <name type="scientific">Paramarasmius palmivorus</name>
    <dbReference type="NCBI Taxonomy" id="297713"/>
    <lineage>
        <taxon>Eukaryota</taxon>
        <taxon>Fungi</taxon>
        <taxon>Dikarya</taxon>
        <taxon>Basidiomycota</taxon>
        <taxon>Agaricomycotina</taxon>
        <taxon>Agaricomycetes</taxon>
        <taxon>Agaricomycetidae</taxon>
        <taxon>Agaricales</taxon>
        <taxon>Marasmiineae</taxon>
        <taxon>Marasmiaceae</taxon>
        <taxon>Paramarasmius</taxon>
    </lineage>
</organism>
<keyword evidence="2 3" id="KW-0175">Coiled coil</keyword>
<evidence type="ECO:0000256" key="3">
    <source>
        <dbReference type="SAM" id="Coils"/>
    </source>
</evidence>
<name>A0AAW0E5I5_9AGAR</name>
<reference evidence="4 5" key="1">
    <citation type="submission" date="2024-01" db="EMBL/GenBank/DDBJ databases">
        <title>A draft genome for a cacao thread blight-causing isolate of Paramarasmius palmivorus.</title>
        <authorList>
            <person name="Baruah I.K."/>
            <person name="Bukari Y."/>
            <person name="Amoako-Attah I."/>
            <person name="Meinhardt L.W."/>
            <person name="Bailey B.A."/>
            <person name="Cohen S.P."/>
        </authorList>
    </citation>
    <scope>NUCLEOTIDE SEQUENCE [LARGE SCALE GENOMIC DNA]</scope>
    <source>
        <strain evidence="4 5">GH-12</strain>
    </source>
</reference>
<dbReference type="InterPro" id="IPR005024">
    <property type="entry name" value="Snf7_fam"/>
</dbReference>
<dbReference type="Proteomes" id="UP001383192">
    <property type="component" value="Unassembled WGS sequence"/>
</dbReference>
<comment type="similarity">
    <text evidence="1">Belongs to the SNF7 family.</text>
</comment>
<evidence type="ECO:0000256" key="1">
    <source>
        <dbReference type="ARBA" id="ARBA00006190"/>
    </source>
</evidence>
<evidence type="ECO:0000256" key="2">
    <source>
        <dbReference type="ARBA" id="ARBA00023054"/>
    </source>
</evidence>
<dbReference type="EMBL" id="JAYKXP010000003">
    <property type="protein sequence ID" value="KAK7060423.1"/>
    <property type="molecule type" value="Genomic_DNA"/>
</dbReference>
<gene>
    <name evidence="4" type="primary">VPS60</name>
    <name evidence="4" type="ORF">VNI00_001188</name>
</gene>
<evidence type="ECO:0000313" key="4">
    <source>
        <dbReference type="EMBL" id="KAK7060423.1"/>
    </source>
</evidence>
<feature type="coiled-coil region" evidence="3">
    <location>
        <begin position="27"/>
        <end position="118"/>
    </location>
</feature>
<dbReference type="Pfam" id="PF03357">
    <property type="entry name" value="Snf7"/>
    <property type="match status" value="1"/>
</dbReference>
<dbReference type="Gene3D" id="1.10.287.1060">
    <property type="entry name" value="ESAT-6-like"/>
    <property type="match status" value="1"/>
</dbReference>
<proteinExistence type="inferred from homology"/>
<dbReference type="AlphaFoldDB" id="A0AAW0E5I5"/>
<dbReference type="GO" id="GO:0005771">
    <property type="term" value="C:multivesicular body"/>
    <property type="evidence" value="ECO:0007669"/>
    <property type="project" value="TreeGrafter"/>
</dbReference>
<protein>
    <submittedName>
        <fullName evidence="4">Vacuolar protein-sorting-associated protein 60</fullName>
    </submittedName>
</protein>
<accession>A0AAW0E5I5</accession>